<dbReference type="SUPFAM" id="SSF52949">
    <property type="entry name" value="Macro domain-like"/>
    <property type="match status" value="1"/>
</dbReference>
<feature type="compositionally biased region" description="Basic residues" evidence="1">
    <location>
        <begin position="114"/>
        <end position="126"/>
    </location>
</feature>
<feature type="compositionally biased region" description="Polar residues" evidence="1">
    <location>
        <begin position="91"/>
        <end position="101"/>
    </location>
</feature>
<dbReference type="AlphaFoldDB" id="A0ABC9YQP8"/>
<feature type="compositionally biased region" description="Polar residues" evidence="1">
    <location>
        <begin position="137"/>
        <end position="150"/>
    </location>
</feature>
<proteinExistence type="predicted"/>
<accession>A0ABC9YQP8</accession>
<gene>
    <name evidence="2" type="ORF">NSK11_contig00022-0054</name>
</gene>
<evidence type="ECO:0000256" key="1">
    <source>
        <dbReference type="SAM" id="MobiDB-lite"/>
    </source>
</evidence>
<dbReference type="EMBL" id="BBYQ01000022">
    <property type="protein sequence ID" value="GAP27710.1"/>
    <property type="molecule type" value="Genomic_DNA"/>
</dbReference>
<dbReference type="Gene3D" id="3.40.220.10">
    <property type="entry name" value="Leucine Aminopeptidase, subunit E, domain 1"/>
    <property type="match status" value="1"/>
</dbReference>
<name>A0ABC9YQP8_9NOCA</name>
<reference evidence="3" key="1">
    <citation type="submission" date="2015-07" db="EMBL/GenBank/DDBJ databases">
        <title>Nocardia seriolae U-1 whole genome shotgun sequence.</title>
        <authorList>
            <person name="Imajoh M."/>
            <person name="Fukumoto Y."/>
            <person name="Sukeda M."/>
            <person name="Yamane J."/>
            <person name="Yamasaki K."/>
            <person name="Shimizu M."/>
            <person name="Ohnishi K."/>
            <person name="Oshima S."/>
        </authorList>
    </citation>
    <scope>NUCLEOTIDE SEQUENCE [LARGE SCALE GENOMIC DNA]</scope>
    <source>
        <strain evidence="3">U-1</strain>
    </source>
</reference>
<dbReference type="Proteomes" id="UP000037179">
    <property type="component" value="Unassembled WGS sequence"/>
</dbReference>
<feature type="region of interest" description="Disordered" evidence="1">
    <location>
        <begin position="91"/>
        <end position="177"/>
    </location>
</feature>
<organism evidence="2 3">
    <name type="scientific">Nocardia seriolae</name>
    <dbReference type="NCBI Taxonomy" id="37332"/>
    <lineage>
        <taxon>Bacteria</taxon>
        <taxon>Bacillati</taxon>
        <taxon>Actinomycetota</taxon>
        <taxon>Actinomycetes</taxon>
        <taxon>Mycobacteriales</taxon>
        <taxon>Nocardiaceae</taxon>
        <taxon>Nocardia</taxon>
    </lineage>
</organism>
<comment type="caution">
    <text evidence="2">The sequence shown here is derived from an EMBL/GenBank/DDBJ whole genome shotgun (WGS) entry which is preliminary data.</text>
</comment>
<dbReference type="InterPro" id="IPR043472">
    <property type="entry name" value="Macro_dom-like"/>
</dbReference>
<keyword evidence="3" id="KW-1185">Reference proteome</keyword>
<protein>
    <submittedName>
        <fullName evidence="2">Uncharacterized protein</fullName>
    </submittedName>
</protein>
<sequence length="177" mass="19936">MSLTEMGKGFVLALSARRPQPERAYRDWYQQRESNDFGLGAAQFVQVEPNLHVANMIGQHRIRPTAGKPPIRYEAVDQTLKKLAEFATPSNASIGTATNRLRTGRRNLEPNRTPHPRPPIHPRPQRPRAQPGMSPAPITSGTTNQTLQRNSAEHQQAESIRNRWTPPPTERRVAQNS</sequence>
<reference evidence="2 3" key="2">
    <citation type="journal article" date="2016" name="Genome Announc.">
        <title>Draft Genome Sequence of Erythromycin- and Oxytetracycline-Sensitive Nocardia seriolae Strain U-1 (NBRC 110359).</title>
        <authorList>
            <person name="Imajoh M."/>
            <person name="Sukeda M."/>
            <person name="Shimizu M."/>
            <person name="Yamane J."/>
            <person name="Ohnishi K."/>
            <person name="Oshima S."/>
        </authorList>
    </citation>
    <scope>NUCLEOTIDE SEQUENCE [LARGE SCALE GENOMIC DNA]</scope>
    <source>
        <strain evidence="2 3">U-1</strain>
    </source>
</reference>
<evidence type="ECO:0000313" key="3">
    <source>
        <dbReference type="Proteomes" id="UP000037179"/>
    </source>
</evidence>
<evidence type="ECO:0000313" key="2">
    <source>
        <dbReference type="EMBL" id="GAP27710.1"/>
    </source>
</evidence>